<comment type="caution">
    <text evidence="1">The sequence shown here is derived from an EMBL/GenBank/DDBJ whole genome shotgun (WGS) entry which is preliminary data.</text>
</comment>
<sequence length="69" mass="8310">MDVEYFSGKEYYFDKYYSSDEDENYSGYEYYFDEYHYHSIEDDEDENCSAITPAPRMMNPLMLIGIVLP</sequence>
<evidence type="ECO:0000313" key="1">
    <source>
        <dbReference type="EMBL" id="PON32478.1"/>
    </source>
</evidence>
<organism evidence="1 2">
    <name type="scientific">Parasponia andersonii</name>
    <name type="common">Sponia andersonii</name>
    <dbReference type="NCBI Taxonomy" id="3476"/>
    <lineage>
        <taxon>Eukaryota</taxon>
        <taxon>Viridiplantae</taxon>
        <taxon>Streptophyta</taxon>
        <taxon>Embryophyta</taxon>
        <taxon>Tracheophyta</taxon>
        <taxon>Spermatophyta</taxon>
        <taxon>Magnoliopsida</taxon>
        <taxon>eudicotyledons</taxon>
        <taxon>Gunneridae</taxon>
        <taxon>Pentapetalae</taxon>
        <taxon>rosids</taxon>
        <taxon>fabids</taxon>
        <taxon>Rosales</taxon>
        <taxon>Cannabaceae</taxon>
        <taxon>Parasponia</taxon>
    </lineage>
</organism>
<protein>
    <submittedName>
        <fullName evidence="1">Uncharacterized protein</fullName>
    </submittedName>
</protein>
<evidence type="ECO:0000313" key="2">
    <source>
        <dbReference type="Proteomes" id="UP000237105"/>
    </source>
</evidence>
<gene>
    <name evidence="1" type="ORF">PanWU01x14_360980</name>
</gene>
<dbReference type="EMBL" id="JXTB01000814">
    <property type="protein sequence ID" value="PON32478.1"/>
    <property type="molecule type" value="Genomic_DNA"/>
</dbReference>
<proteinExistence type="predicted"/>
<dbReference type="Proteomes" id="UP000237105">
    <property type="component" value="Unassembled WGS sequence"/>
</dbReference>
<name>A0A2P5A7G1_PARAD</name>
<keyword evidence="2" id="KW-1185">Reference proteome</keyword>
<dbReference type="AlphaFoldDB" id="A0A2P5A7G1"/>
<accession>A0A2P5A7G1</accession>
<reference evidence="2" key="1">
    <citation type="submission" date="2016-06" db="EMBL/GenBank/DDBJ databases">
        <title>Parallel loss of symbiosis genes in relatives of nitrogen-fixing non-legume Parasponia.</title>
        <authorList>
            <person name="Van Velzen R."/>
            <person name="Holmer R."/>
            <person name="Bu F."/>
            <person name="Rutten L."/>
            <person name="Van Zeijl A."/>
            <person name="Liu W."/>
            <person name="Santuari L."/>
            <person name="Cao Q."/>
            <person name="Sharma T."/>
            <person name="Shen D."/>
            <person name="Roswanjaya Y."/>
            <person name="Wardhani T."/>
            <person name="Kalhor M.S."/>
            <person name="Jansen J."/>
            <person name="Van den Hoogen J."/>
            <person name="Gungor B."/>
            <person name="Hartog M."/>
            <person name="Hontelez J."/>
            <person name="Verver J."/>
            <person name="Yang W.-C."/>
            <person name="Schijlen E."/>
            <person name="Repin R."/>
            <person name="Schilthuizen M."/>
            <person name="Schranz E."/>
            <person name="Heidstra R."/>
            <person name="Miyata K."/>
            <person name="Fedorova E."/>
            <person name="Kohlen W."/>
            <person name="Bisseling T."/>
            <person name="Smit S."/>
            <person name="Geurts R."/>
        </authorList>
    </citation>
    <scope>NUCLEOTIDE SEQUENCE [LARGE SCALE GENOMIC DNA]</scope>
    <source>
        <strain evidence="2">cv. WU1-14</strain>
    </source>
</reference>